<protein>
    <submittedName>
        <fullName evidence="1">DUF2716 domain-containing protein</fullName>
    </submittedName>
</protein>
<dbReference type="Pfam" id="PF10898">
    <property type="entry name" value="DUF2716"/>
    <property type="match status" value="1"/>
</dbReference>
<dbReference type="AlphaFoldDB" id="A0AAJ1K904"/>
<dbReference type="Proteomes" id="UP001216801">
    <property type="component" value="Unassembled WGS sequence"/>
</dbReference>
<comment type="caution">
    <text evidence="1">The sequence shown here is derived from an EMBL/GenBank/DDBJ whole genome shotgun (WGS) entry which is preliminary data.</text>
</comment>
<dbReference type="RefSeq" id="WP_138321739.1">
    <property type="nucleotide sequence ID" value="NZ_CP040515.1"/>
</dbReference>
<sequence length="158" mass="19052">MKNWIEFTDKEDEQIWDKIYSELKFSPSLSIFPSFKVPSPFVTYDISHCFGESINDLESKALQAFQEITASNEYIMALDWQHECYWTNPHVEFERTEFDEWIIPVFPNGDYYFFIQKDFKWGYLGHPWEKSITIFGKELIESFERNKPEMFQNILRQG</sequence>
<proteinExistence type="predicted"/>
<evidence type="ECO:0000313" key="2">
    <source>
        <dbReference type="Proteomes" id="UP001216801"/>
    </source>
</evidence>
<name>A0AAJ1K904_9BACI</name>
<accession>A0AAJ1K904</accession>
<gene>
    <name evidence="1" type="ORF">P6U19_20510</name>
</gene>
<dbReference type="EMBL" id="JARPRR010000018">
    <property type="protein sequence ID" value="MDG0954974.1"/>
    <property type="molecule type" value="Genomic_DNA"/>
</dbReference>
<dbReference type="InterPro" id="IPR020323">
    <property type="entry name" value="DUF2716"/>
</dbReference>
<organism evidence="1 2">
    <name type="scientific">Bacillus paranthracis</name>
    <dbReference type="NCBI Taxonomy" id="2026186"/>
    <lineage>
        <taxon>Bacteria</taxon>
        <taxon>Bacillati</taxon>
        <taxon>Bacillota</taxon>
        <taxon>Bacilli</taxon>
        <taxon>Bacillales</taxon>
        <taxon>Bacillaceae</taxon>
        <taxon>Bacillus</taxon>
        <taxon>Bacillus cereus group</taxon>
    </lineage>
</organism>
<reference evidence="1" key="1">
    <citation type="submission" date="2023-03" db="EMBL/GenBank/DDBJ databases">
        <title>Genetic diversity of Bacillus cereus sensu lato isolates from Slovenia.</title>
        <authorList>
            <person name="Abdelli M."/>
        </authorList>
    </citation>
    <scope>NUCLEOTIDE SEQUENCE</scope>
    <source>
        <strain evidence="1">SIBC39</strain>
    </source>
</reference>
<evidence type="ECO:0000313" key="1">
    <source>
        <dbReference type="EMBL" id="MDG0954974.1"/>
    </source>
</evidence>